<proteinExistence type="predicted"/>
<dbReference type="EMBL" id="QGKW02000276">
    <property type="protein sequence ID" value="KAF2607845.1"/>
    <property type="molecule type" value="Genomic_DNA"/>
</dbReference>
<gene>
    <name evidence="2" type="ORF">F2Q68_00046033</name>
</gene>
<reference evidence="2" key="1">
    <citation type="submission" date="2019-12" db="EMBL/GenBank/DDBJ databases">
        <title>Genome sequencing and annotation of Brassica cretica.</title>
        <authorList>
            <person name="Studholme D.J."/>
            <person name="Sarris P.F."/>
        </authorList>
    </citation>
    <scope>NUCLEOTIDE SEQUENCE</scope>
    <source>
        <strain evidence="2">PFS-001/15</strain>
        <tissue evidence="2">Leaf</tissue>
    </source>
</reference>
<protein>
    <submittedName>
        <fullName evidence="2">Uncharacterized protein</fullName>
    </submittedName>
</protein>
<evidence type="ECO:0000313" key="3">
    <source>
        <dbReference type="Proteomes" id="UP000712281"/>
    </source>
</evidence>
<sequence>MRSERGGKCVCVGKQEVLQYMQATCMHFSHAAGHLYVVVSSCMRLRHAASHVEHEVSPHMRPEPCKGTHGLPHGLEISSSGDQFKTSLDVGLLEKVDKGFGSQKSGSRYLEVGSWQVTGSN</sequence>
<comment type="caution">
    <text evidence="2">The sequence shown here is derived from an EMBL/GenBank/DDBJ whole genome shotgun (WGS) entry which is preliminary data.</text>
</comment>
<accession>A0A8S9LL77</accession>
<feature type="region of interest" description="Disordered" evidence="1">
    <location>
        <begin position="53"/>
        <end position="72"/>
    </location>
</feature>
<dbReference type="Proteomes" id="UP000712281">
    <property type="component" value="Unassembled WGS sequence"/>
</dbReference>
<organism evidence="2 3">
    <name type="scientific">Brassica cretica</name>
    <name type="common">Mustard</name>
    <dbReference type="NCBI Taxonomy" id="69181"/>
    <lineage>
        <taxon>Eukaryota</taxon>
        <taxon>Viridiplantae</taxon>
        <taxon>Streptophyta</taxon>
        <taxon>Embryophyta</taxon>
        <taxon>Tracheophyta</taxon>
        <taxon>Spermatophyta</taxon>
        <taxon>Magnoliopsida</taxon>
        <taxon>eudicotyledons</taxon>
        <taxon>Gunneridae</taxon>
        <taxon>Pentapetalae</taxon>
        <taxon>rosids</taxon>
        <taxon>malvids</taxon>
        <taxon>Brassicales</taxon>
        <taxon>Brassicaceae</taxon>
        <taxon>Brassiceae</taxon>
        <taxon>Brassica</taxon>
    </lineage>
</organism>
<evidence type="ECO:0000256" key="1">
    <source>
        <dbReference type="SAM" id="MobiDB-lite"/>
    </source>
</evidence>
<dbReference type="AlphaFoldDB" id="A0A8S9LL77"/>
<evidence type="ECO:0000313" key="2">
    <source>
        <dbReference type="EMBL" id="KAF2607845.1"/>
    </source>
</evidence>
<feature type="compositionally biased region" description="Basic and acidic residues" evidence="1">
    <location>
        <begin position="53"/>
        <end position="66"/>
    </location>
</feature>
<name>A0A8S9LL77_BRACR</name>